<organism evidence="1 2">
    <name type="scientific">Merluccius polli</name>
    <name type="common">Benguela hake</name>
    <name type="synonym">Merluccius cadenati</name>
    <dbReference type="NCBI Taxonomy" id="89951"/>
    <lineage>
        <taxon>Eukaryota</taxon>
        <taxon>Metazoa</taxon>
        <taxon>Chordata</taxon>
        <taxon>Craniata</taxon>
        <taxon>Vertebrata</taxon>
        <taxon>Euteleostomi</taxon>
        <taxon>Actinopterygii</taxon>
        <taxon>Neopterygii</taxon>
        <taxon>Teleostei</taxon>
        <taxon>Neoteleostei</taxon>
        <taxon>Acanthomorphata</taxon>
        <taxon>Zeiogadaria</taxon>
        <taxon>Gadariae</taxon>
        <taxon>Gadiformes</taxon>
        <taxon>Gadoidei</taxon>
        <taxon>Merlucciidae</taxon>
        <taxon>Merluccius</taxon>
    </lineage>
</organism>
<dbReference type="Proteomes" id="UP001174136">
    <property type="component" value="Unassembled WGS sequence"/>
</dbReference>
<dbReference type="AlphaFoldDB" id="A0AA47N3D4"/>
<protein>
    <submittedName>
        <fullName evidence="1">Uncharacterized protein</fullName>
    </submittedName>
</protein>
<reference evidence="1" key="1">
    <citation type="journal article" date="2023" name="Front. Mar. Sci.">
        <title>A new Merluccius polli reference genome to investigate the effects of global change in West African waters.</title>
        <authorList>
            <person name="Mateo J.L."/>
            <person name="Blanco-Fernandez C."/>
            <person name="Garcia-Vazquez E."/>
            <person name="Machado-Schiaffino G."/>
        </authorList>
    </citation>
    <scope>NUCLEOTIDE SEQUENCE</scope>
    <source>
        <strain evidence="1">C29</strain>
        <tissue evidence="1">Fin</tissue>
    </source>
</reference>
<name>A0AA47N3D4_MERPO</name>
<evidence type="ECO:0000313" key="2">
    <source>
        <dbReference type="Proteomes" id="UP001174136"/>
    </source>
</evidence>
<keyword evidence="2" id="KW-1185">Reference proteome</keyword>
<proteinExistence type="predicted"/>
<dbReference type="EMBL" id="JAOPHQ010001182">
    <property type="protein sequence ID" value="KAK0151658.1"/>
    <property type="molecule type" value="Genomic_DNA"/>
</dbReference>
<comment type="caution">
    <text evidence="1">The sequence shown here is derived from an EMBL/GenBank/DDBJ whole genome shotgun (WGS) entry which is preliminary data.</text>
</comment>
<evidence type="ECO:0000313" key="1">
    <source>
        <dbReference type="EMBL" id="KAK0151658.1"/>
    </source>
</evidence>
<accession>A0AA47N3D4</accession>
<gene>
    <name evidence="1" type="ORF">N1851_007036</name>
</gene>
<sequence>MTLTESEDAVTQTAAPRVVAGRKWIPSEAVQSVKSALHFRDVVGQVQHGRAGFGLIPKTPLWHKATSVQKRQLVVEEVRRQEERERYTKAVSMATQGRWTNWEGLEKKKLSWCDIWQMEGARREGVLLSEPHTICYPPPKI</sequence>